<sequence>MLNKGKIIYDGSKEGLTVQSNMRFVRVTSLNFASLKKLRSKIEGLAVNIEESEGSLDITVLKDNLGILLNDISSVVDIYDLTVQKPDLENVLLDIFDQTAGGIGS</sequence>
<dbReference type="STRING" id="1121256.SAMN02746089_00597"/>
<proteinExistence type="predicted"/>
<dbReference type="AlphaFoldDB" id="A0A1M4VD91"/>
<gene>
    <name evidence="1" type="ORF">SAMN02746089_00597</name>
</gene>
<reference evidence="1 2" key="1">
    <citation type="submission" date="2016-11" db="EMBL/GenBank/DDBJ databases">
        <authorList>
            <person name="Jaros S."/>
            <person name="Januszkiewicz K."/>
            <person name="Wedrychowicz H."/>
        </authorList>
    </citation>
    <scope>NUCLEOTIDE SEQUENCE [LARGE SCALE GENOMIC DNA]</scope>
    <source>
        <strain evidence="1 2">DSM 17918</strain>
    </source>
</reference>
<evidence type="ECO:0000313" key="2">
    <source>
        <dbReference type="Proteomes" id="UP000184088"/>
    </source>
</evidence>
<name>A0A1M4VD91_9THEO</name>
<evidence type="ECO:0000313" key="1">
    <source>
        <dbReference type="EMBL" id="SHE66916.1"/>
    </source>
</evidence>
<protein>
    <recommendedName>
        <fullName evidence="3">DUF4162 domain-containing protein</fullName>
    </recommendedName>
</protein>
<dbReference type="RefSeq" id="WP_073341657.1">
    <property type="nucleotide sequence ID" value="NZ_FQVH01000004.1"/>
</dbReference>
<dbReference type="EMBL" id="FQVH01000004">
    <property type="protein sequence ID" value="SHE66916.1"/>
    <property type="molecule type" value="Genomic_DNA"/>
</dbReference>
<organism evidence="1 2">
    <name type="scientific">Caldanaerobius fijiensis DSM 17918</name>
    <dbReference type="NCBI Taxonomy" id="1121256"/>
    <lineage>
        <taxon>Bacteria</taxon>
        <taxon>Bacillati</taxon>
        <taxon>Bacillota</taxon>
        <taxon>Clostridia</taxon>
        <taxon>Thermoanaerobacterales</taxon>
        <taxon>Thermoanaerobacteraceae</taxon>
        <taxon>Caldanaerobius</taxon>
    </lineage>
</organism>
<accession>A0A1M4VD91</accession>
<evidence type="ECO:0008006" key="3">
    <source>
        <dbReference type="Google" id="ProtNLM"/>
    </source>
</evidence>
<dbReference type="Proteomes" id="UP000184088">
    <property type="component" value="Unassembled WGS sequence"/>
</dbReference>
<keyword evidence="2" id="KW-1185">Reference proteome</keyword>